<name>A0A5J6THB6_9CAUD</name>
<proteinExistence type="predicted"/>
<evidence type="ECO:0000256" key="1">
    <source>
        <dbReference type="SAM" id="MobiDB-lite"/>
    </source>
</evidence>
<protein>
    <submittedName>
        <fullName evidence="2">Uncharacterized protein</fullName>
    </submittedName>
</protein>
<dbReference type="GeneID" id="80019383"/>
<evidence type="ECO:0000313" key="3">
    <source>
        <dbReference type="Proteomes" id="UP000326087"/>
    </source>
</evidence>
<gene>
    <name evidence="2" type="primary">56</name>
    <name evidence="2" type="ORF">SEA_IDENTITYCRISIS_56</name>
</gene>
<accession>A0A5J6THB6</accession>
<dbReference type="KEGG" id="vg:80019383"/>
<feature type="region of interest" description="Disordered" evidence="1">
    <location>
        <begin position="1"/>
        <end position="25"/>
    </location>
</feature>
<dbReference type="RefSeq" id="YP_010754784.1">
    <property type="nucleotide sequence ID" value="NC_073463.1"/>
</dbReference>
<sequence length="74" mass="8204">MSTKSDAGEAKYYGIGPGRRRFTSDPLDEVYADGPIDRHCTGCGAQPQDYCRHPDGTVRKIPCPQRFSERTARG</sequence>
<dbReference type="Proteomes" id="UP000326087">
    <property type="component" value="Segment"/>
</dbReference>
<dbReference type="EMBL" id="MN234184">
    <property type="protein sequence ID" value="QFG10075.1"/>
    <property type="molecule type" value="Genomic_DNA"/>
</dbReference>
<reference evidence="2 3" key="1">
    <citation type="submission" date="2019-07" db="EMBL/GenBank/DDBJ databases">
        <authorList>
            <person name="Widmer J."/>
            <person name="Andre W."/>
            <person name="Castro A."/>
            <person name="Cintron J."/>
            <person name="Cintron J."/>
            <person name="Elliott S."/>
            <person name="Harel H."/>
            <person name="Hasan D."/>
            <person name="Page A."/>
            <person name="Santana M."/>
            <person name="Slobasky M."/>
            <person name="Stevens T."/>
            <person name="Vilcin V."/>
            <person name="Whitaker K."/>
            <person name="Yelvington M."/>
            <person name="Wiersma-Koch H."/>
            <person name="Douthitt C."/>
            <person name="D'Elia T."/>
            <person name="Garlena R.A."/>
            <person name="Russell D.A."/>
            <person name="Pope W.H."/>
            <person name="Jacobs-Sera D."/>
            <person name="Hatfull G.F."/>
        </authorList>
    </citation>
    <scope>NUCLEOTIDE SEQUENCE [LARGE SCALE GENOMIC DNA]</scope>
</reference>
<organism evidence="2 3">
    <name type="scientific">Mycobacterium phage IdentityCrisis</name>
    <dbReference type="NCBI Taxonomy" id="2599866"/>
    <lineage>
        <taxon>Viruses</taxon>
        <taxon>Duplodnaviria</taxon>
        <taxon>Heunggongvirae</taxon>
        <taxon>Uroviricota</taxon>
        <taxon>Caudoviricetes</taxon>
        <taxon>Identitycrisisvirus</taxon>
        <taxon>Identitycrisisvirus identitycrisis</taxon>
    </lineage>
</organism>
<evidence type="ECO:0000313" key="2">
    <source>
        <dbReference type="EMBL" id="QFG10075.1"/>
    </source>
</evidence>
<keyword evidence="3" id="KW-1185">Reference proteome</keyword>